<evidence type="ECO:0000313" key="2">
    <source>
        <dbReference type="EMBL" id="VUZ54114.1"/>
    </source>
</evidence>
<evidence type="ECO:0000256" key="1">
    <source>
        <dbReference type="SAM" id="MobiDB-lite"/>
    </source>
</evidence>
<organism evidence="2 3">
    <name type="scientific">Hymenolepis diminuta</name>
    <name type="common">Rat tapeworm</name>
    <dbReference type="NCBI Taxonomy" id="6216"/>
    <lineage>
        <taxon>Eukaryota</taxon>
        <taxon>Metazoa</taxon>
        <taxon>Spiralia</taxon>
        <taxon>Lophotrochozoa</taxon>
        <taxon>Platyhelminthes</taxon>
        <taxon>Cestoda</taxon>
        <taxon>Eucestoda</taxon>
        <taxon>Cyclophyllidea</taxon>
        <taxon>Hymenolepididae</taxon>
        <taxon>Hymenolepis</taxon>
    </lineage>
</organism>
<protein>
    <submittedName>
        <fullName evidence="2">Uncharacterized protein</fullName>
    </submittedName>
</protein>
<evidence type="ECO:0000313" key="3">
    <source>
        <dbReference type="Proteomes" id="UP000321570"/>
    </source>
</evidence>
<accession>A0A564Z5Q8</accession>
<keyword evidence="3" id="KW-1185">Reference proteome</keyword>
<feature type="region of interest" description="Disordered" evidence="1">
    <location>
        <begin position="1"/>
        <end position="86"/>
    </location>
</feature>
<dbReference type="AlphaFoldDB" id="A0A564Z5Q8"/>
<feature type="compositionally biased region" description="Polar residues" evidence="1">
    <location>
        <begin position="23"/>
        <end position="35"/>
    </location>
</feature>
<dbReference type="Proteomes" id="UP000321570">
    <property type="component" value="Unassembled WGS sequence"/>
</dbReference>
<proteinExistence type="predicted"/>
<reference evidence="2 3" key="1">
    <citation type="submission" date="2019-07" db="EMBL/GenBank/DDBJ databases">
        <authorList>
            <person name="Jastrzebski P J."/>
            <person name="Paukszto L."/>
            <person name="Jastrzebski P J."/>
        </authorList>
    </citation>
    <scope>NUCLEOTIDE SEQUENCE [LARGE SCALE GENOMIC DNA]</scope>
    <source>
        <strain evidence="2 3">WMS-il1</strain>
    </source>
</reference>
<gene>
    <name evidence="2" type="ORF">WMSIL1_LOCUS12273</name>
</gene>
<dbReference type="EMBL" id="CABIJS010000610">
    <property type="protein sequence ID" value="VUZ54114.1"/>
    <property type="molecule type" value="Genomic_DNA"/>
</dbReference>
<name>A0A564Z5Q8_HYMDI</name>
<sequence length="86" mass="9443">MPTPAQVVSKRMGNFHYQRYDISGSSPPRRTNSQKPAPEADRKNPTGSQSRRRPQGGQGSDTDSGSKCNFMPNLGLLKHTPDFGLI</sequence>